<comment type="caution">
    <text evidence="2">The sequence shown here is derived from an EMBL/GenBank/DDBJ whole genome shotgun (WGS) entry which is preliminary data.</text>
</comment>
<evidence type="ECO:0000313" key="3">
    <source>
        <dbReference type="Proteomes" id="UP001341840"/>
    </source>
</evidence>
<reference evidence="2 3" key="1">
    <citation type="journal article" date="2023" name="Plants (Basel)">
        <title>Bridging the Gap: Combining Genomics and Transcriptomics Approaches to Understand Stylosanthes scabra, an Orphan Legume from the Brazilian Caatinga.</title>
        <authorList>
            <person name="Ferreira-Neto J.R.C."/>
            <person name="da Silva M.D."/>
            <person name="Binneck E."/>
            <person name="de Melo N.F."/>
            <person name="da Silva R.H."/>
            <person name="de Melo A.L.T.M."/>
            <person name="Pandolfi V."/>
            <person name="Bustamante F.O."/>
            <person name="Brasileiro-Vidal A.C."/>
            <person name="Benko-Iseppon A.M."/>
        </authorList>
    </citation>
    <scope>NUCLEOTIDE SEQUENCE [LARGE SCALE GENOMIC DNA]</scope>
    <source>
        <tissue evidence="2">Leaves</tissue>
    </source>
</reference>
<accession>A0ABU6ZBD2</accession>
<keyword evidence="3" id="KW-1185">Reference proteome</keyword>
<protein>
    <submittedName>
        <fullName evidence="2">Uncharacterized protein</fullName>
    </submittedName>
</protein>
<gene>
    <name evidence="2" type="ORF">PIB30_034854</name>
</gene>
<dbReference type="Proteomes" id="UP001341840">
    <property type="component" value="Unassembled WGS sequence"/>
</dbReference>
<evidence type="ECO:0000256" key="1">
    <source>
        <dbReference type="SAM" id="MobiDB-lite"/>
    </source>
</evidence>
<name>A0ABU6ZBD2_9FABA</name>
<proteinExistence type="predicted"/>
<organism evidence="2 3">
    <name type="scientific">Stylosanthes scabra</name>
    <dbReference type="NCBI Taxonomy" id="79078"/>
    <lineage>
        <taxon>Eukaryota</taxon>
        <taxon>Viridiplantae</taxon>
        <taxon>Streptophyta</taxon>
        <taxon>Embryophyta</taxon>
        <taxon>Tracheophyta</taxon>
        <taxon>Spermatophyta</taxon>
        <taxon>Magnoliopsida</taxon>
        <taxon>eudicotyledons</taxon>
        <taxon>Gunneridae</taxon>
        <taxon>Pentapetalae</taxon>
        <taxon>rosids</taxon>
        <taxon>fabids</taxon>
        <taxon>Fabales</taxon>
        <taxon>Fabaceae</taxon>
        <taxon>Papilionoideae</taxon>
        <taxon>50 kb inversion clade</taxon>
        <taxon>dalbergioids sensu lato</taxon>
        <taxon>Dalbergieae</taxon>
        <taxon>Pterocarpus clade</taxon>
        <taxon>Stylosanthes</taxon>
    </lineage>
</organism>
<feature type="region of interest" description="Disordered" evidence="1">
    <location>
        <begin position="23"/>
        <end position="53"/>
    </location>
</feature>
<sequence>MLSAPSQDWPHCPCSQRRRPLLIAPSQRSVAPARESSQHRCSRPSSRRDFHPAIRLGSGKSYFADKEKDPFANIEHKGKSKSSILGLYYQFIKSDFFCWADTEEGEEDVEMARLKRR</sequence>
<evidence type="ECO:0000313" key="2">
    <source>
        <dbReference type="EMBL" id="MED6219336.1"/>
    </source>
</evidence>
<dbReference type="EMBL" id="JASCZI010272024">
    <property type="protein sequence ID" value="MED6219336.1"/>
    <property type="molecule type" value="Genomic_DNA"/>
</dbReference>